<dbReference type="Proteomes" id="UP000195570">
    <property type="component" value="Unassembled WGS sequence"/>
</dbReference>
<sequence>MEDYYYYEDDYGDEEGESQDSALGDAYSTAKSLMGTNPLQCVAGLLAVERDDSSGGKWTFKSLKALVKVSRQMSAYEDMLRYYERVCTFNHKDVDKGSLQKAMTKFIDESQRVPVDYLGRALRTTAEVTSRDLKAYSRLWFNAKVKYATLLLDANDVGSVISEIEPVLAWCKEEDPLGFKKGSQLFFCYALLLQAYTVGRDWKKVRDMFFSTISIVNTIAPSRVVGSVLECGGKMYVCYRDWQSAFQTFSAAFRYYNEGGDPRRINCLKYLVLTCLLSGSDVDLFAAPETRAYEEVAEIVPFSGLVKAYRRNDVQRFLSTADLVRQCFTAEPAVLVCLDLLLDNLRLRALVAFAAPYERLSMQRLQSVLLVDKDEVDRLCLRAVSEGVLRAKLDNENGVVIMNGESEVGPETERLLAFDRWVNALHEFNKRSYKDIERNL</sequence>
<dbReference type="PANTHER" id="PTHR10678">
    <property type="entry name" value="26S PROTEASOME NON-ATPASE REGULATORY SUBUNIT 11/COP9 SIGNALOSOME COMPLEX SUBUNIT 2"/>
    <property type="match status" value="1"/>
</dbReference>
<dbReference type="VEuPathDB" id="TriTrypDB:TEOVI_000221400"/>
<name>A0A1G4IE15_TRYEQ</name>
<dbReference type="SUPFAM" id="SSF46785">
    <property type="entry name" value="Winged helix' DNA-binding domain"/>
    <property type="match status" value="1"/>
</dbReference>
<dbReference type="SMART" id="SM00753">
    <property type="entry name" value="PAM"/>
    <property type="match status" value="1"/>
</dbReference>
<dbReference type="AlphaFoldDB" id="A0A1G4IE15"/>
<keyword evidence="3" id="KW-1185">Reference proteome</keyword>
<evidence type="ECO:0000313" key="2">
    <source>
        <dbReference type="EMBL" id="SCU70640.1"/>
    </source>
</evidence>
<dbReference type="Pfam" id="PF01399">
    <property type="entry name" value="PCI"/>
    <property type="match status" value="1"/>
</dbReference>
<dbReference type="Gene3D" id="1.25.40.570">
    <property type="match status" value="1"/>
</dbReference>
<dbReference type="PROSITE" id="PS50250">
    <property type="entry name" value="PCI"/>
    <property type="match status" value="1"/>
</dbReference>
<reference evidence="2" key="1">
    <citation type="submission" date="2016-09" db="EMBL/GenBank/DDBJ databases">
        <authorList>
            <person name="Hebert L."/>
            <person name="Moumen B."/>
        </authorList>
    </citation>
    <scope>NUCLEOTIDE SEQUENCE [LARGE SCALE GENOMIC DNA]</scope>
    <source>
        <strain evidence="2">OVI</strain>
    </source>
</reference>
<feature type="domain" description="PCI" evidence="1">
    <location>
        <begin position="244"/>
        <end position="407"/>
    </location>
</feature>
<proteinExistence type="predicted"/>
<dbReference type="InterPro" id="IPR000717">
    <property type="entry name" value="PCI_dom"/>
</dbReference>
<comment type="caution">
    <text evidence="2">The sequence shown here is derived from an EMBL/GenBank/DDBJ whole genome shotgun (WGS) entry which is preliminary data.</text>
</comment>
<dbReference type="InterPro" id="IPR050871">
    <property type="entry name" value="26S_Proteasome/COP9_Components"/>
</dbReference>
<dbReference type="SMART" id="SM00088">
    <property type="entry name" value="PINT"/>
    <property type="match status" value="1"/>
</dbReference>
<organism evidence="2 3">
    <name type="scientific">Trypanosoma equiperdum</name>
    <dbReference type="NCBI Taxonomy" id="5694"/>
    <lineage>
        <taxon>Eukaryota</taxon>
        <taxon>Discoba</taxon>
        <taxon>Euglenozoa</taxon>
        <taxon>Kinetoplastea</taxon>
        <taxon>Metakinetoplastina</taxon>
        <taxon>Trypanosomatida</taxon>
        <taxon>Trypanosomatidae</taxon>
        <taxon>Trypanosoma</taxon>
    </lineage>
</organism>
<accession>A0A1G4IE15</accession>
<dbReference type="GeneID" id="92376154"/>
<dbReference type="EMBL" id="CZPT02001506">
    <property type="protein sequence ID" value="SCU70640.1"/>
    <property type="molecule type" value="Genomic_DNA"/>
</dbReference>
<protein>
    <submittedName>
        <fullName evidence="2">COP9 signalosome complex subunit 2, putative</fullName>
    </submittedName>
</protein>
<dbReference type="RefSeq" id="XP_067081413.1">
    <property type="nucleotide sequence ID" value="XM_067225312.1"/>
</dbReference>
<dbReference type="InterPro" id="IPR036390">
    <property type="entry name" value="WH_DNA-bd_sf"/>
</dbReference>
<evidence type="ECO:0000259" key="1">
    <source>
        <dbReference type="PROSITE" id="PS50250"/>
    </source>
</evidence>
<gene>
    <name evidence="2" type="ORF">TEOVI_000221400</name>
</gene>
<evidence type="ECO:0000313" key="3">
    <source>
        <dbReference type="Proteomes" id="UP000195570"/>
    </source>
</evidence>